<dbReference type="Proteomes" id="UP000187406">
    <property type="component" value="Unassembled WGS sequence"/>
</dbReference>
<feature type="domain" description="Aminotransferase-like plant mobile" evidence="1">
    <location>
        <begin position="33"/>
        <end position="168"/>
    </location>
</feature>
<sequence>MATFSSWIKYHFGSAIDEKKGLLDFEEDKDFDPKLNLAAFVTFWLSMYLFSGLPVDDVNRSLFMLSIKISKGEIFSLAPSFVDSLYKRLDLYKRSMEASLGRNCMLYFVDTAALQLFLWDHYRGYAPKVGNRKVAIRAWLRYTSKPLTNLLDFLYEESEFDFCPYTHDTSSP</sequence>
<protein>
    <submittedName>
        <fullName evidence="2">PMD domain-containing protein</fullName>
    </submittedName>
</protein>
<dbReference type="EMBL" id="BDDD01000587">
    <property type="protein sequence ID" value="GAV67817.1"/>
    <property type="molecule type" value="Genomic_DNA"/>
</dbReference>
<proteinExistence type="predicted"/>
<dbReference type="Pfam" id="PF10536">
    <property type="entry name" value="PMD"/>
    <property type="match status" value="1"/>
</dbReference>
<accession>A0A1Q3BIH3</accession>
<evidence type="ECO:0000313" key="2">
    <source>
        <dbReference type="EMBL" id="GAV67817.1"/>
    </source>
</evidence>
<dbReference type="InterPro" id="IPR019557">
    <property type="entry name" value="AminoTfrase-like_pln_mobile"/>
</dbReference>
<reference evidence="3" key="1">
    <citation type="submission" date="2016-04" db="EMBL/GenBank/DDBJ databases">
        <title>Cephalotus genome sequencing.</title>
        <authorList>
            <person name="Fukushima K."/>
            <person name="Hasebe M."/>
            <person name="Fang X."/>
        </authorList>
    </citation>
    <scope>NUCLEOTIDE SEQUENCE [LARGE SCALE GENOMIC DNA]</scope>
    <source>
        <strain evidence="3">cv. St1</strain>
    </source>
</reference>
<name>A0A1Q3BIH3_CEPFO</name>
<dbReference type="OrthoDB" id="1421598at2759"/>
<evidence type="ECO:0000313" key="3">
    <source>
        <dbReference type="Proteomes" id="UP000187406"/>
    </source>
</evidence>
<gene>
    <name evidence="2" type="ORF">CFOL_v3_11321</name>
</gene>
<organism evidence="2 3">
    <name type="scientific">Cephalotus follicularis</name>
    <name type="common">Albany pitcher plant</name>
    <dbReference type="NCBI Taxonomy" id="3775"/>
    <lineage>
        <taxon>Eukaryota</taxon>
        <taxon>Viridiplantae</taxon>
        <taxon>Streptophyta</taxon>
        <taxon>Embryophyta</taxon>
        <taxon>Tracheophyta</taxon>
        <taxon>Spermatophyta</taxon>
        <taxon>Magnoliopsida</taxon>
        <taxon>eudicotyledons</taxon>
        <taxon>Gunneridae</taxon>
        <taxon>Pentapetalae</taxon>
        <taxon>rosids</taxon>
        <taxon>fabids</taxon>
        <taxon>Oxalidales</taxon>
        <taxon>Cephalotaceae</taxon>
        <taxon>Cephalotus</taxon>
    </lineage>
</organism>
<keyword evidence="3" id="KW-1185">Reference proteome</keyword>
<dbReference type="AlphaFoldDB" id="A0A1Q3BIH3"/>
<dbReference type="InParanoid" id="A0A1Q3BIH3"/>
<evidence type="ECO:0000259" key="1">
    <source>
        <dbReference type="Pfam" id="PF10536"/>
    </source>
</evidence>
<comment type="caution">
    <text evidence="2">The sequence shown here is derived from an EMBL/GenBank/DDBJ whole genome shotgun (WGS) entry which is preliminary data.</text>
</comment>